<evidence type="ECO:0000313" key="1">
    <source>
        <dbReference type="EMBL" id="CAB4865579.1"/>
    </source>
</evidence>
<name>A0A6J7DAY4_9ZZZZ</name>
<dbReference type="InterPro" id="IPR007362">
    <property type="entry name" value="DUF429"/>
</dbReference>
<proteinExistence type="predicted"/>
<accession>A0A6J7DAY4</accession>
<dbReference type="Pfam" id="PF04250">
    <property type="entry name" value="DUF429"/>
    <property type="match status" value="1"/>
</dbReference>
<protein>
    <submittedName>
        <fullName evidence="1">Unannotated protein</fullName>
    </submittedName>
</protein>
<sequence length="259" mass="27474">MGGVGVTIGIDLAAQDANTASCRMAWGSDGPRVEALTVGRSDAQLLEDAAGASAVGIDAPFGWPEPFFEAIAAHRTGGAWPGRGRDAEEYRRGLRLRTTDRAVHALTGLTPLSVSADRIAIAAFRCALLLDLLAAEQGETADRSGCDGRVAEVYPAAALRQWGLEPSSSYKVKDATDQRAEILEGLTAGLGMRPLPEPMRERAVAVDHALDALLCAVIARAVMLGRTLRPAGEEEVRLARIEGWIHLPEPDALQHLGRA</sequence>
<reference evidence="1" key="1">
    <citation type="submission" date="2020-05" db="EMBL/GenBank/DDBJ databases">
        <authorList>
            <person name="Chiriac C."/>
            <person name="Salcher M."/>
            <person name="Ghai R."/>
            <person name="Kavagutti S V."/>
        </authorList>
    </citation>
    <scope>NUCLEOTIDE SEQUENCE</scope>
</reference>
<gene>
    <name evidence="1" type="ORF">UFOPK3423_00472</name>
</gene>
<dbReference type="EMBL" id="CAFBLQ010000036">
    <property type="protein sequence ID" value="CAB4865579.1"/>
    <property type="molecule type" value="Genomic_DNA"/>
</dbReference>
<organism evidence="1">
    <name type="scientific">freshwater metagenome</name>
    <dbReference type="NCBI Taxonomy" id="449393"/>
    <lineage>
        <taxon>unclassified sequences</taxon>
        <taxon>metagenomes</taxon>
        <taxon>ecological metagenomes</taxon>
    </lineage>
</organism>
<dbReference type="AlphaFoldDB" id="A0A6J7DAY4"/>